<sequence length="136" mass="15749">MADLRLARLRLMSPAFYSAAMDCFGPFLIKQGRGTEKTWAIIYKCLTTRCVHLDTLQSMDTDSFLMSLKRFTEQRATPYELLSDQGTNFRRGESELRGVLTDSGSHHAWLYLHLSSWPHEADVVPHFCPEFFWDIL</sequence>
<dbReference type="OrthoDB" id="8046937at2759"/>
<dbReference type="Proteomes" id="UP001152622">
    <property type="component" value="Chromosome 11"/>
</dbReference>
<dbReference type="PANTHER" id="PTHR47331">
    <property type="entry name" value="PHD-TYPE DOMAIN-CONTAINING PROTEIN"/>
    <property type="match status" value="1"/>
</dbReference>
<gene>
    <name evidence="1" type="ORF">SKAU_G00279890</name>
</gene>
<evidence type="ECO:0000313" key="2">
    <source>
        <dbReference type="Proteomes" id="UP001152622"/>
    </source>
</evidence>
<proteinExistence type="predicted"/>
<evidence type="ECO:0000313" key="1">
    <source>
        <dbReference type="EMBL" id="KAJ8346588.1"/>
    </source>
</evidence>
<dbReference type="InterPro" id="IPR036397">
    <property type="entry name" value="RNaseH_sf"/>
</dbReference>
<keyword evidence="2" id="KW-1185">Reference proteome</keyword>
<dbReference type="PANTHER" id="PTHR47331:SF6">
    <property type="entry name" value="DOUBLECORTIN DOMAIN-CONTAINING PROTEIN"/>
    <property type="match status" value="1"/>
</dbReference>
<dbReference type="GO" id="GO:0003676">
    <property type="term" value="F:nucleic acid binding"/>
    <property type="evidence" value="ECO:0007669"/>
    <property type="project" value="InterPro"/>
</dbReference>
<protein>
    <recommendedName>
        <fullName evidence="3">Integrase catalytic domain-containing protein</fullName>
    </recommendedName>
</protein>
<dbReference type="SUPFAM" id="SSF53098">
    <property type="entry name" value="Ribonuclease H-like"/>
    <property type="match status" value="1"/>
</dbReference>
<organism evidence="1 2">
    <name type="scientific">Synaphobranchus kaupii</name>
    <name type="common">Kaup's arrowtooth eel</name>
    <dbReference type="NCBI Taxonomy" id="118154"/>
    <lineage>
        <taxon>Eukaryota</taxon>
        <taxon>Metazoa</taxon>
        <taxon>Chordata</taxon>
        <taxon>Craniata</taxon>
        <taxon>Vertebrata</taxon>
        <taxon>Euteleostomi</taxon>
        <taxon>Actinopterygii</taxon>
        <taxon>Neopterygii</taxon>
        <taxon>Teleostei</taxon>
        <taxon>Anguilliformes</taxon>
        <taxon>Synaphobranchidae</taxon>
        <taxon>Synaphobranchus</taxon>
    </lineage>
</organism>
<dbReference type="AlphaFoldDB" id="A0A9Q1EX05"/>
<accession>A0A9Q1EX05</accession>
<dbReference type="EMBL" id="JAINUF010000011">
    <property type="protein sequence ID" value="KAJ8346588.1"/>
    <property type="molecule type" value="Genomic_DNA"/>
</dbReference>
<evidence type="ECO:0008006" key="3">
    <source>
        <dbReference type="Google" id="ProtNLM"/>
    </source>
</evidence>
<reference evidence="1" key="1">
    <citation type="journal article" date="2023" name="Science">
        <title>Genome structures resolve the early diversification of teleost fishes.</title>
        <authorList>
            <person name="Parey E."/>
            <person name="Louis A."/>
            <person name="Montfort J."/>
            <person name="Bouchez O."/>
            <person name="Roques C."/>
            <person name="Iampietro C."/>
            <person name="Lluch J."/>
            <person name="Castinel A."/>
            <person name="Donnadieu C."/>
            <person name="Desvignes T."/>
            <person name="Floi Bucao C."/>
            <person name="Jouanno E."/>
            <person name="Wen M."/>
            <person name="Mejri S."/>
            <person name="Dirks R."/>
            <person name="Jansen H."/>
            <person name="Henkel C."/>
            <person name="Chen W.J."/>
            <person name="Zahm M."/>
            <person name="Cabau C."/>
            <person name="Klopp C."/>
            <person name="Thompson A.W."/>
            <person name="Robinson-Rechavi M."/>
            <person name="Braasch I."/>
            <person name="Lecointre G."/>
            <person name="Bobe J."/>
            <person name="Postlethwait J.H."/>
            <person name="Berthelot C."/>
            <person name="Roest Crollius H."/>
            <person name="Guiguen Y."/>
        </authorList>
    </citation>
    <scope>NUCLEOTIDE SEQUENCE</scope>
    <source>
        <strain evidence="1">WJC10195</strain>
    </source>
</reference>
<name>A0A9Q1EX05_SYNKA</name>
<dbReference type="Gene3D" id="3.30.420.10">
    <property type="entry name" value="Ribonuclease H-like superfamily/Ribonuclease H"/>
    <property type="match status" value="1"/>
</dbReference>
<comment type="caution">
    <text evidence="1">The sequence shown here is derived from an EMBL/GenBank/DDBJ whole genome shotgun (WGS) entry which is preliminary data.</text>
</comment>
<dbReference type="InterPro" id="IPR012337">
    <property type="entry name" value="RNaseH-like_sf"/>
</dbReference>